<dbReference type="Gene3D" id="2.40.70.10">
    <property type="entry name" value="Acid Proteases"/>
    <property type="match status" value="2"/>
</dbReference>
<keyword evidence="12" id="KW-0472">Membrane</keyword>
<feature type="domain" description="Peptidase A1" evidence="13">
    <location>
        <begin position="210"/>
        <end position="525"/>
    </location>
</feature>
<keyword evidence="9" id="KW-1015">Disulfide bond</keyword>
<evidence type="ECO:0000313" key="15">
    <source>
        <dbReference type="Proteomes" id="UP000823405"/>
    </source>
</evidence>
<dbReference type="EC" id="3.4.23.21" evidence="3"/>
<feature type="transmembrane region" description="Helical" evidence="12">
    <location>
        <begin position="577"/>
        <end position="596"/>
    </location>
</feature>
<keyword evidence="6 10" id="KW-0064">Aspartyl protease</keyword>
<dbReference type="InterPro" id="IPR001969">
    <property type="entry name" value="Aspartic_peptidase_AS"/>
</dbReference>
<name>A0A9P6RKP3_9FUNG</name>
<dbReference type="OrthoDB" id="15189at2759"/>
<feature type="region of interest" description="Disordered" evidence="11">
    <location>
        <begin position="131"/>
        <end position="167"/>
    </location>
</feature>
<dbReference type="GO" id="GO:0006508">
    <property type="term" value="P:proteolysis"/>
    <property type="evidence" value="ECO:0007669"/>
    <property type="project" value="UniProtKB-KW"/>
</dbReference>
<dbReference type="PRINTS" id="PR00792">
    <property type="entry name" value="PEPSIN"/>
</dbReference>
<dbReference type="EMBL" id="JAAAIN010000073">
    <property type="protein sequence ID" value="KAG0321189.1"/>
    <property type="molecule type" value="Genomic_DNA"/>
</dbReference>
<dbReference type="PANTHER" id="PTHR47966:SF51">
    <property type="entry name" value="BETA-SITE APP-CLEAVING ENZYME, ISOFORM A-RELATED"/>
    <property type="match status" value="1"/>
</dbReference>
<feature type="active site" evidence="8">
    <location>
        <position position="228"/>
    </location>
</feature>
<feature type="disulfide bond" evidence="9">
    <location>
        <begin position="241"/>
        <end position="246"/>
    </location>
</feature>
<dbReference type="Pfam" id="PF00026">
    <property type="entry name" value="Asp"/>
    <property type="match status" value="1"/>
</dbReference>
<dbReference type="CDD" id="cd05471">
    <property type="entry name" value="pepsin_like"/>
    <property type="match status" value="1"/>
</dbReference>
<keyword evidence="15" id="KW-1185">Reference proteome</keyword>
<keyword evidence="12" id="KW-1133">Transmembrane helix</keyword>
<gene>
    <name evidence="14" type="ORF">BGZ97_011936</name>
</gene>
<feature type="active site" evidence="8">
    <location>
        <position position="416"/>
    </location>
</feature>
<keyword evidence="4 10" id="KW-0645">Protease</keyword>
<dbReference type="GO" id="GO:0004190">
    <property type="term" value="F:aspartic-type endopeptidase activity"/>
    <property type="evidence" value="ECO:0007669"/>
    <property type="project" value="UniProtKB-KW"/>
</dbReference>
<comment type="similarity">
    <text evidence="2 10">Belongs to the peptidase A1 family.</text>
</comment>
<dbReference type="InterPro" id="IPR034164">
    <property type="entry name" value="Pepsin-like_dom"/>
</dbReference>
<evidence type="ECO:0000256" key="2">
    <source>
        <dbReference type="ARBA" id="ARBA00007447"/>
    </source>
</evidence>
<evidence type="ECO:0000256" key="4">
    <source>
        <dbReference type="ARBA" id="ARBA00022670"/>
    </source>
</evidence>
<feature type="compositionally biased region" description="Low complexity" evidence="11">
    <location>
        <begin position="139"/>
        <end position="151"/>
    </location>
</feature>
<evidence type="ECO:0000256" key="10">
    <source>
        <dbReference type="RuleBase" id="RU000454"/>
    </source>
</evidence>
<evidence type="ECO:0000256" key="11">
    <source>
        <dbReference type="SAM" id="MobiDB-lite"/>
    </source>
</evidence>
<evidence type="ECO:0000256" key="12">
    <source>
        <dbReference type="SAM" id="Phobius"/>
    </source>
</evidence>
<dbReference type="Proteomes" id="UP000823405">
    <property type="component" value="Unassembled WGS sequence"/>
</dbReference>
<dbReference type="InterPro" id="IPR021109">
    <property type="entry name" value="Peptidase_aspartic_dom_sf"/>
</dbReference>
<dbReference type="PROSITE" id="PS51767">
    <property type="entry name" value="PEPTIDASE_A1"/>
    <property type="match status" value="1"/>
</dbReference>
<organism evidence="14 15">
    <name type="scientific">Linnemannia gamsii</name>
    <dbReference type="NCBI Taxonomy" id="64522"/>
    <lineage>
        <taxon>Eukaryota</taxon>
        <taxon>Fungi</taxon>
        <taxon>Fungi incertae sedis</taxon>
        <taxon>Mucoromycota</taxon>
        <taxon>Mortierellomycotina</taxon>
        <taxon>Mortierellomycetes</taxon>
        <taxon>Mortierellales</taxon>
        <taxon>Mortierellaceae</taxon>
        <taxon>Linnemannia</taxon>
    </lineage>
</organism>
<dbReference type="PANTHER" id="PTHR47966">
    <property type="entry name" value="BETA-SITE APP-CLEAVING ENZYME, ISOFORM A-RELATED"/>
    <property type="match status" value="1"/>
</dbReference>
<protein>
    <recommendedName>
        <fullName evidence="3">rhizopuspepsin</fullName>
        <ecNumber evidence="3">3.4.23.21</ecNumber>
    </recommendedName>
</protein>
<sequence>MTSTTCTSSLQKSRSKGNTLSTQLNGSSNSNISAKGGSSLFRNICVLFLVSSLVLSTDVTFSGANLVAAELASSTVAAPLSERSTEDASASIASVAAASSSTQYQEQHNVVLQRRSSGIYMPPKGATLYYPNPATQFPGSSSGNPSLSSSGQAHEDTQEGTTSGGGLIGIASKAHAAAGKGGSNSTSGLARATPNIISVPLQDLMADTVYIGTISLGTPPQNFTMVFDTGSSDMWVPAQSCVTPMCLTLIRYNTTASTTYRAENKPFDVKYGDGSHVSGVTAIDSVTLSGTKIANQSFGLAAVDDSTIAKKGVEGVVGLGFGAVANIKGYSTLVETMISRKNLTQPIVSIWMGRQRMGGANEGSGGAVIFGGVDTTKYIGNFTWVPTIDKSSWKIKFDGVSIAGKSLGLSGNALIDSGTSLIIVPSKVASVFHAHIPGAIDVPQVGWILPCNTSVGDLNFTIAGQQFRVPAEELVVLFRIPGYAEYCKSAIDVSSSSDNDYILGASFLKNVYSVYDYRSFVIGFAQPSNVYNTLSNITLLPNLSNQPQGQGNNTNGTQTGGDGSNGGNTSAASTHTGIHAIFFAGITTLVATMLMFSGV</sequence>
<dbReference type="InterPro" id="IPR001461">
    <property type="entry name" value="Aspartic_peptidase_A1"/>
</dbReference>
<evidence type="ECO:0000256" key="6">
    <source>
        <dbReference type="ARBA" id="ARBA00022750"/>
    </source>
</evidence>
<comment type="caution">
    <text evidence="14">The sequence shown here is derived from an EMBL/GenBank/DDBJ whole genome shotgun (WGS) entry which is preliminary data.</text>
</comment>
<feature type="compositionally biased region" description="Low complexity" evidence="11">
    <location>
        <begin position="545"/>
        <end position="557"/>
    </location>
</feature>
<dbReference type="FunFam" id="2.40.70.10:FF:000115">
    <property type="entry name" value="Lysosomal aspartic protease"/>
    <property type="match status" value="1"/>
</dbReference>
<evidence type="ECO:0000256" key="9">
    <source>
        <dbReference type="PIRSR" id="PIRSR601461-2"/>
    </source>
</evidence>
<evidence type="ECO:0000313" key="14">
    <source>
        <dbReference type="EMBL" id="KAG0321189.1"/>
    </source>
</evidence>
<evidence type="ECO:0000256" key="3">
    <source>
        <dbReference type="ARBA" id="ARBA00013205"/>
    </source>
</evidence>
<accession>A0A9P6RKP3</accession>
<evidence type="ECO:0000256" key="5">
    <source>
        <dbReference type="ARBA" id="ARBA00022729"/>
    </source>
</evidence>
<evidence type="ECO:0000259" key="13">
    <source>
        <dbReference type="PROSITE" id="PS51767"/>
    </source>
</evidence>
<evidence type="ECO:0000256" key="8">
    <source>
        <dbReference type="PIRSR" id="PIRSR601461-1"/>
    </source>
</evidence>
<feature type="region of interest" description="Disordered" evidence="11">
    <location>
        <begin position="1"/>
        <end position="28"/>
    </location>
</feature>
<proteinExistence type="inferred from homology"/>
<feature type="region of interest" description="Disordered" evidence="11">
    <location>
        <begin position="545"/>
        <end position="570"/>
    </location>
</feature>
<comment type="catalytic activity">
    <reaction evidence="1">
        <text>Hydrolysis of proteins with broad specificity similar to that of pepsin A, preferring hydrophobic residues at P1 and P1'. Clots milk and activates trypsinogen. Does not cleave 4-Gln-|-His-5, but does cleave 10-His-|-Leu-11 and 12-Val-|-Glu-13 in B chain of insulin.</text>
        <dbReference type="EC" id="3.4.23.21"/>
    </reaction>
</comment>
<dbReference type="PROSITE" id="PS00141">
    <property type="entry name" value="ASP_PROTEASE"/>
    <property type="match status" value="2"/>
</dbReference>
<keyword evidence="7 10" id="KW-0378">Hydrolase</keyword>
<keyword evidence="12" id="KW-0812">Transmembrane</keyword>
<dbReference type="InterPro" id="IPR033121">
    <property type="entry name" value="PEPTIDASE_A1"/>
</dbReference>
<reference evidence="14" key="1">
    <citation type="journal article" date="2020" name="Fungal Divers.">
        <title>Resolving the Mortierellaceae phylogeny through synthesis of multi-gene phylogenetics and phylogenomics.</title>
        <authorList>
            <person name="Vandepol N."/>
            <person name="Liber J."/>
            <person name="Desiro A."/>
            <person name="Na H."/>
            <person name="Kennedy M."/>
            <person name="Barry K."/>
            <person name="Grigoriev I.V."/>
            <person name="Miller A.N."/>
            <person name="O'Donnell K."/>
            <person name="Stajich J.E."/>
            <person name="Bonito G."/>
        </authorList>
    </citation>
    <scope>NUCLEOTIDE SEQUENCE</scope>
    <source>
        <strain evidence="14">NVP60</strain>
    </source>
</reference>
<evidence type="ECO:0000256" key="1">
    <source>
        <dbReference type="ARBA" id="ARBA00001130"/>
    </source>
</evidence>
<dbReference type="SUPFAM" id="SSF50630">
    <property type="entry name" value="Acid proteases"/>
    <property type="match status" value="1"/>
</dbReference>
<dbReference type="AlphaFoldDB" id="A0A9P6RKP3"/>
<keyword evidence="5" id="KW-0732">Signal</keyword>
<evidence type="ECO:0000256" key="7">
    <source>
        <dbReference type="ARBA" id="ARBA00022801"/>
    </source>
</evidence>